<evidence type="ECO:0000313" key="2">
    <source>
        <dbReference type="EMBL" id="SIP91206.1"/>
    </source>
</evidence>
<evidence type="ECO:0000256" key="1">
    <source>
        <dbReference type="SAM" id="SignalP"/>
    </source>
</evidence>
<evidence type="ECO:0008006" key="4">
    <source>
        <dbReference type="Google" id="ProtNLM"/>
    </source>
</evidence>
<feature type="chain" id="PRO_5012794471" description="Ig-like domain-containing protein" evidence="1">
    <location>
        <begin position="24"/>
        <end position="98"/>
    </location>
</feature>
<evidence type="ECO:0000313" key="3">
    <source>
        <dbReference type="Proteomes" id="UP000186235"/>
    </source>
</evidence>
<sequence length="98" mass="9977">MATVTAAALALGGALLVQGSAEAALWANCSGQILRNGAGQSAPRISCTTVGPRSEARGKLDCTAAPDTATAWVRAYQSSTGGFCLFGARGYSYEVRGY</sequence>
<name>A0A1N6NGU0_9MICO</name>
<dbReference type="Proteomes" id="UP000186235">
    <property type="component" value="Unassembled WGS sequence"/>
</dbReference>
<reference evidence="3" key="1">
    <citation type="submission" date="2017-01" db="EMBL/GenBank/DDBJ databases">
        <authorList>
            <person name="Varghese N."/>
            <person name="Submissions S."/>
        </authorList>
    </citation>
    <scope>NUCLEOTIDE SEQUENCE [LARGE SCALE GENOMIC DNA]</scope>
    <source>
        <strain evidence="3">3bp</strain>
    </source>
</reference>
<keyword evidence="1" id="KW-0732">Signal</keyword>
<protein>
    <recommendedName>
        <fullName evidence="4">Ig-like domain-containing protein</fullName>
    </recommendedName>
</protein>
<keyword evidence="3" id="KW-1185">Reference proteome</keyword>
<feature type="signal peptide" evidence="1">
    <location>
        <begin position="1"/>
        <end position="23"/>
    </location>
</feature>
<dbReference type="AlphaFoldDB" id="A0A1N6NGU0"/>
<gene>
    <name evidence="2" type="ORF">SAMN05518682_0462</name>
</gene>
<organism evidence="2 3">
    <name type="scientific">Cellulosimicrobium aquatile</name>
    <dbReference type="NCBI Taxonomy" id="1612203"/>
    <lineage>
        <taxon>Bacteria</taxon>
        <taxon>Bacillati</taxon>
        <taxon>Actinomycetota</taxon>
        <taxon>Actinomycetes</taxon>
        <taxon>Micrococcales</taxon>
        <taxon>Promicromonosporaceae</taxon>
        <taxon>Cellulosimicrobium</taxon>
    </lineage>
</organism>
<proteinExistence type="predicted"/>
<dbReference type="EMBL" id="FTMI01000001">
    <property type="protein sequence ID" value="SIP91206.1"/>
    <property type="molecule type" value="Genomic_DNA"/>
</dbReference>
<accession>A0A1N6NGU0</accession>
<dbReference type="RefSeq" id="WP_143311005.1">
    <property type="nucleotide sequence ID" value="NZ_FTMI01000001.1"/>
</dbReference>